<dbReference type="GO" id="GO:0030420">
    <property type="term" value="P:establishment of competence for transformation"/>
    <property type="evidence" value="ECO:0007669"/>
    <property type="project" value="UniProtKB-KW"/>
</dbReference>
<organism evidence="5 7">
    <name type="scientific">Sutcliffiella horikoshii</name>
    <dbReference type="NCBI Taxonomy" id="79883"/>
    <lineage>
        <taxon>Bacteria</taxon>
        <taxon>Bacillati</taxon>
        <taxon>Bacillota</taxon>
        <taxon>Bacilli</taxon>
        <taxon>Bacillales</taxon>
        <taxon>Bacillaceae</taxon>
        <taxon>Sutcliffiella</taxon>
    </lineage>
</organism>
<dbReference type="InterPro" id="IPR008681">
    <property type="entry name" value="Neg-reg_MecA"/>
</dbReference>
<dbReference type="PANTHER" id="PTHR39161:SF2">
    <property type="entry name" value="ADAPTER PROTEIN MECA 2"/>
    <property type="match status" value="1"/>
</dbReference>
<comment type="similarity">
    <text evidence="1 3">Belongs to the MecA family.</text>
</comment>
<dbReference type="NCBIfam" id="NF002781">
    <property type="entry name" value="PRK02899.1"/>
    <property type="match status" value="1"/>
</dbReference>
<keyword evidence="3" id="KW-0178">Competence</keyword>
<dbReference type="GeneID" id="96739328"/>
<dbReference type="GO" id="GO:0030674">
    <property type="term" value="F:protein-macromolecule adaptor activity"/>
    <property type="evidence" value="ECO:0007669"/>
    <property type="project" value="UniProtKB-UniRule"/>
</dbReference>
<reference evidence="4 6" key="1">
    <citation type="submission" date="2017-04" db="EMBL/GenBank/DDBJ databases">
        <title>Complete Genome Sequence of the Bacillus horikoshii 20a strain from Cuatro Cienegas, Coahuila, Mexico.</title>
        <authorList>
            <person name="Zarza E."/>
            <person name="Alcaraz L.D."/>
            <person name="Aguilar-Salinas B."/>
            <person name="Islas A."/>
            <person name="Olmedo-Alvarez G."/>
        </authorList>
    </citation>
    <scope>NUCLEOTIDE SEQUENCE [LARGE SCALE GENOMIC DNA]</scope>
    <source>
        <strain evidence="4 6">20a</strain>
    </source>
</reference>
<name>A0A1Y0CPQ2_9BACI</name>
<comment type="function">
    <text evidence="3">Enables the recognition and targeting of unfolded and aggregated proteins to the ClpC protease or to other proteins involved in proteolysis. Acts negatively in the development of competence by binding ComK and recruiting it to the ClpCP protease. When overexpressed, inhibits sporulation. Also involved in Spx degradation by ClpC.</text>
</comment>
<keyword evidence="6" id="KW-1185">Reference proteome</keyword>
<protein>
    <recommendedName>
        <fullName evidence="3">Adapter protein MecA</fullName>
    </recommendedName>
</protein>
<evidence type="ECO:0000256" key="1">
    <source>
        <dbReference type="ARBA" id="ARBA00005397"/>
    </source>
</evidence>
<dbReference type="RefSeq" id="WP_088018573.1">
    <property type="nucleotide sequence ID" value="NZ_CP020880.1"/>
</dbReference>
<dbReference type="HAMAP" id="MF_01124">
    <property type="entry name" value="MecA"/>
    <property type="match status" value="1"/>
</dbReference>
<dbReference type="AlphaFoldDB" id="A0A1Y0CPQ2"/>
<dbReference type="Gene3D" id="3.30.70.1950">
    <property type="match status" value="1"/>
</dbReference>
<comment type="subunit">
    <text evidence="2 3">Homodimer.</text>
</comment>
<accession>A0A1Y0CPQ2</accession>
<comment type="domain">
    <text evidence="3">The N-terminal domain has binding sites for ComK and probably for unfolded/aggregated proteins; the C-terminal domain interacts with ClpC.</text>
</comment>
<dbReference type="InterPro" id="IPR038471">
    <property type="entry name" value="MecA_C_sf"/>
</dbReference>
<dbReference type="GO" id="GO:0045808">
    <property type="term" value="P:negative regulation of establishment of competence for transformation"/>
    <property type="evidence" value="ECO:0007669"/>
    <property type="project" value="UniProtKB-UniRule"/>
</dbReference>
<evidence type="ECO:0000256" key="3">
    <source>
        <dbReference type="HAMAP-Rule" id="MF_01124"/>
    </source>
</evidence>
<dbReference type="EMBL" id="VTEU01000017">
    <property type="protein sequence ID" value="TYS53662.1"/>
    <property type="molecule type" value="Genomic_DNA"/>
</dbReference>
<dbReference type="Proteomes" id="UP000323393">
    <property type="component" value="Unassembled WGS sequence"/>
</dbReference>
<dbReference type="Pfam" id="PF05389">
    <property type="entry name" value="MecA"/>
    <property type="match status" value="1"/>
</dbReference>
<evidence type="ECO:0000256" key="2">
    <source>
        <dbReference type="ARBA" id="ARBA00011738"/>
    </source>
</evidence>
<evidence type="ECO:0000313" key="7">
    <source>
        <dbReference type="Proteomes" id="UP000323393"/>
    </source>
</evidence>
<dbReference type="GO" id="GO:0042174">
    <property type="term" value="P:negative regulation of sporulation resulting in formation of a cellular spore"/>
    <property type="evidence" value="ECO:0007669"/>
    <property type="project" value="UniProtKB-UniRule"/>
</dbReference>
<dbReference type="PANTHER" id="PTHR39161">
    <property type="entry name" value="ADAPTER PROTEIN MECA"/>
    <property type="match status" value="1"/>
</dbReference>
<dbReference type="KEGG" id="bhk:B4U37_12960"/>
<evidence type="ECO:0000313" key="6">
    <source>
        <dbReference type="Proteomes" id="UP000195573"/>
    </source>
</evidence>
<gene>
    <name evidence="3" type="primary">mecA</name>
    <name evidence="4" type="ORF">B4U37_12960</name>
    <name evidence="5" type="ORF">FZC74_20615</name>
</gene>
<dbReference type="PIRSF" id="PIRSF029008">
    <property type="entry name" value="MecA"/>
    <property type="match status" value="1"/>
</dbReference>
<proteinExistence type="inferred from homology"/>
<sequence length="196" mass="22879">MRLERLNYNKIKIFLTFDDLEDRGLTKEDLWKDSQKVHQLFRDMIDEASAELGFEVSGSLNVEVYALQAQGMVVIVTSTDHEEIEEEFNDDYIEMQVTVDECQELFYVFQSFDHLIDLAKRLQSLNINGGTIYSHDHMFYLLLMEEDVDANMDIDTLIALLSEYGTPSTMTTHRIEEYGKLIMKQSAMKQINSYFN</sequence>
<dbReference type="EMBL" id="CP020880">
    <property type="protein sequence ID" value="ART76897.1"/>
    <property type="molecule type" value="Genomic_DNA"/>
</dbReference>
<dbReference type="GO" id="GO:0030435">
    <property type="term" value="P:sporulation resulting in formation of a cellular spore"/>
    <property type="evidence" value="ECO:0007669"/>
    <property type="project" value="UniProtKB-KW"/>
</dbReference>
<reference evidence="5 7" key="2">
    <citation type="submission" date="2019-08" db="EMBL/GenBank/DDBJ databases">
        <title>Bacillus genomes from the desert of Cuatro Cienegas, Coahuila.</title>
        <authorList>
            <person name="Olmedo-Alvarez G."/>
        </authorList>
    </citation>
    <scope>NUCLEOTIDE SEQUENCE [LARGE SCALE GENOMIC DNA]</scope>
    <source>
        <strain evidence="5 7">CH88_3T</strain>
    </source>
</reference>
<keyword evidence="3" id="KW-0749">Sporulation</keyword>
<evidence type="ECO:0000313" key="5">
    <source>
        <dbReference type="EMBL" id="TYS53662.1"/>
    </source>
</evidence>
<dbReference type="Proteomes" id="UP000195573">
    <property type="component" value="Chromosome"/>
</dbReference>
<evidence type="ECO:0000313" key="4">
    <source>
        <dbReference type="EMBL" id="ART76897.1"/>
    </source>
</evidence>